<proteinExistence type="predicted"/>
<evidence type="ECO:0000313" key="3">
    <source>
        <dbReference type="Proteomes" id="UP000306317"/>
    </source>
</evidence>
<evidence type="ECO:0000259" key="1">
    <source>
        <dbReference type="PROSITE" id="PS50994"/>
    </source>
</evidence>
<dbReference type="InterPro" id="IPR012337">
    <property type="entry name" value="RNaseH-like_sf"/>
</dbReference>
<dbReference type="Pfam" id="PF13333">
    <property type="entry name" value="rve_2"/>
    <property type="match status" value="1"/>
</dbReference>
<name>A0A4S3K7I9_9GAMM</name>
<dbReference type="PANTHER" id="PTHR46889">
    <property type="entry name" value="TRANSPOSASE INSF FOR INSERTION SEQUENCE IS3B-RELATED"/>
    <property type="match status" value="1"/>
</dbReference>
<keyword evidence="3" id="KW-1185">Reference proteome</keyword>
<dbReference type="GO" id="GO:0003676">
    <property type="term" value="F:nucleic acid binding"/>
    <property type="evidence" value="ECO:0007669"/>
    <property type="project" value="InterPro"/>
</dbReference>
<protein>
    <submittedName>
        <fullName evidence="2">Transposase</fullName>
    </submittedName>
</protein>
<dbReference type="GO" id="GO:0015074">
    <property type="term" value="P:DNA integration"/>
    <property type="evidence" value="ECO:0007669"/>
    <property type="project" value="InterPro"/>
</dbReference>
<gene>
    <name evidence="2" type="ORF">B1991_17840</name>
</gene>
<dbReference type="Pfam" id="PF00665">
    <property type="entry name" value="rve"/>
    <property type="match status" value="1"/>
</dbReference>
<dbReference type="InterPro" id="IPR050900">
    <property type="entry name" value="Transposase_IS3/IS150/IS904"/>
</dbReference>
<dbReference type="Gene3D" id="3.30.420.10">
    <property type="entry name" value="Ribonuclease H-like superfamily/Ribonuclease H"/>
    <property type="match status" value="1"/>
</dbReference>
<dbReference type="Pfam" id="PF13276">
    <property type="entry name" value="HTH_21"/>
    <property type="match status" value="1"/>
</dbReference>
<evidence type="ECO:0000313" key="2">
    <source>
        <dbReference type="EMBL" id="THD04146.1"/>
    </source>
</evidence>
<sequence>MKYDFMRSHADQFSLTGMCRVLSVSRSGYYAWRCREPSARQREDLTLTAHVRRIHNASREAYGTRKVWKTLVAEGIACGRNRVARVRRENGIEARRRRRFKVTHYARRHKNTAPDLLRRKFQAEQPNQCWVGDVTFISTRQGWLYLAVLIDLHSRMVVGWAMSDRNDEPLVSAALRMAITHRQPAAGLIHHTDRGVLYSSRNYRRLMAADGLLASMSRHGDCYDNACAESFFSSLKNELIHGEAFATRDAARVAIVSYIEGFYNRKRLHQALGYRIPAVVDDEAMSA</sequence>
<dbReference type="InterPro" id="IPR001584">
    <property type="entry name" value="Integrase_cat-core"/>
</dbReference>
<dbReference type="SUPFAM" id="SSF53098">
    <property type="entry name" value="Ribonuclease H-like"/>
    <property type="match status" value="1"/>
</dbReference>
<dbReference type="OrthoDB" id="7064550at2"/>
<accession>A0A4S3K7I9</accession>
<dbReference type="Proteomes" id="UP000306317">
    <property type="component" value="Unassembled WGS sequence"/>
</dbReference>
<organism evidence="2 3">
    <name type="scientific">Rhodanobacter lindaniclasticus</name>
    <dbReference type="NCBI Taxonomy" id="75310"/>
    <lineage>
        <taxon>Bacteria</taxon>
        <taxon>Pseudomonadati</taxon>
        <taxon>Pseudomonadota</taxon>
        <taxon>Gammaproteobacteria</taxon>
        <taxon>Lysobacterales</taxon>
        <taxon>Rhodanobacteraceae</taxon>
        <taxon>Rhodanobacter</taxon>
    </lineage>
</organism>
<feature type="domain" description="Integrase catalytic" evidence="1">
    <location>
        <begin position="122"/>
        <end position="284"/>
    </location>
</feature>
<dbReference type="PROSITE" id="PS50994">
    <property type="entry name" value="INTEGRASE"/>
    <property type="match status" value="1"/>
</dbReference>
<dbReference type="PANTHER" id="PTHR46889:SF4">
    <property type="entry name" value="TRANSPOSASE INSO FOR INSERTION SEQUENCE ELEMENT IS911B-RELATED"/>
    <property type="match status" value="1"/>
</dbReference>
<dbReference type="NCBIfam" id="NF033516">
    <property type="entry name" value="transpos_IS3"/>
    <property type="match status" value="1"/>
</dbReference>
<dbReference type="EMBL" id="MWIO01000083">
    <property type="protein sequence ID" value="THD04146.1"/>
    <property type="molecule type" value="Genomic_DNA"/>
</dbReference>
<dbReference type="RefSeq" id="WP_136260035.1">
    <property type="nucleotide sequence ID" value="NZ_MWIO01000083.1"/>
</dbReference>
<dbReference type="InterPro" id="IPR048020">
    <property type="entry name" value="Transpos_IS3"/>
</dbReference>
<dbReference type="InterPro" id="IPR036397">
    <property type="entry name" value="RNaseH_sf"/>
</dbReference>
<dbReference type="AlphaFoldDB" id="A0A4S3K7I9"/>
<reference evidence="2 3" key="1">
    <citation type="submission" date="2017-02" db="EMBL/GenBank/DDBJ databases">
        <title>Whole genome sequencing of Rhodanobacter lindaniclasticus DSM 17932.</title>
        <authorList>
            <person name="Kumar S."/>
            <person name="Patil P."/>
            <person name="Patil P.B."/>
        </authorList>
    </citation>
    <scope>NUCLEOTIDE SEQUENCE [LARGE SCALE GENOMIC DNA]</scope>
    <source>
        <strain evidence="2 3">DSM 17932</strain>
    </source>
</reference>
<dbReference type="InterPro" id="IPR025948">
    <property type="entry name" value="HTH-like_dom"/>
</dbReference>
<comment type="caution">
    <text evidence="2">The sequence shown here is derived from an EMBL/GenBank/DDBJ whole genome shotgun (WGS) entry which is preliminary data.</text>
</comment>